<dbReference type="AlphaFoldDB" id="D3P8H9"/>
<dbReference type="KEGG" id="ddf:DEFDS_1560"/>
<dbReference type="InterPro" id="IPR050400">
    <property type="entry name" value="Bact_Cytoskel_RodZ"/>
</dbReference>
<evidence type="ECO:0000259" key="2">
    <source>
        <dbReference type="Pfam" id="PF13464"/>
    </source>
</evidence>
<dbReference type="HOGENOM" id="CLU_047530_1_2_0"/>
<organism evidence="3 4">
    <name type="scientific">Deferribacter desulfuricans (strain DSM 14783 / JCM 11476 / NBRC 101012 / SSM1)</name>
    <dbReference type="NCBI Taxonomy" id="639282"/>
    <lineage>
        <taxon>Bacteria</taxon>
        <taxon>Pseudomonadati</taxon>
        <taxon>Deferribacterota</taxon>
        <taxon>Deferribacteres</taxon>
        <taxon>Deferribacterales</taxon>
        <taxon>Deferribacteraceae</taxon>
        <taxon>Deferribacter</taxon>
    </lineage>
</organism>
<evidence type="ECO:0000313" key="4">
    <source>
        <dbReference type="Proteomes" id="UP000001520"/>
    </source>
</evidence>
<reference evidence="3 4" key="1">
    <citation type="journal article" date="2010" name="DNA Res.">
        <title>Bacterial lifestyle in a deep-sea hydrothermal vent chimney revealed by the genome sequence of the thermophilic bacterium Deferribacter desulfuricans SSM1.</title>
        <authorList>
            <person name="Takaki Y."/>
            <person name="Shimamura S."/>
            <person name="Nakagawa S."/>
            <person name="Fukuhara Y."/>
            <person name="Horikawa H."/>
            <person name="Ankai A."/>
            <person name="Harada T."/>
            <person name="Hosoyama A."/>
            <person name="Oguchi A."/>
            <person name="Fukui S."/>
            <person name="Fujita N."/>
            <person name="Takami H."/>
            <person name="Takai K."/>
        </authorList>
    </citation>
    <scope>NUCLEOTIDE SEQUENCE [LARGE SCALE GENOMIC DNA]</scope>
    <source>
        <strain evidence="4">DSM 14783 / JCM 11476 / NBRC 101012 / SSM1</strain>
    </source>
</reference>
<keyword evidence="1" id="KW-1133">Transmembrane helix</keyword>
<protein>
    <recommendedName>
        <fullName evidence="2">Cytoskeleton protein RodZ-like C-terminal domain-containing protein</fullName>
    </recommendedName>
</protein>
<feature type="transmembrane region" description="Helical" evidence="1">
    <location>
        <begin position="106"/>
        <end position="125"/>
    </location>
</feature>
<keyword evidence="1" id="KW-0812">Transmembrane</keyword>
<dbReference type="SUPFAM" id="SSF47413">
    <property type="entry name" value="lambda repressor-like DNA-binding domains"/>
    <property type="match status" value="1"/>
</dbReference>
<dbReference type="InterPro" id="IPR025194">
    <property type="entry name" value="RodZ-like_C"/>
</dbReference>
<dbReference type="Pfam" id="PF13413">
    <property type="entry name" value="HTH_25"/>
    <property type="match status" value="1"/>
</dbReference>
<dbReference type="EMBL" id="AP011529">
    <property type="protein sequence ID" value="BAI81019.1"/>
    <property type="molecule type" value="Genomic_DNA"/>
</dbReference>
<dbReference type="OrthoDB" id="9797543at2"/>
<keyword evidence="4" id="KW-1185">Reference proteome</keyword>
<evidence type="ECO:0000256" key="1">
    <source>
        <dbReference type="SAM" id="Phobius"/>
    </source>
</evidence>
<dbReference type="PANTHER" id="PTHR34475:SF1">
    <property type="entry name" value="CYTOSKELETON PROTEIN RODZ"/>
    <property type="match status" value="1"/>
</dbReference>
<dbReference type="Pfam" id="PF13464">
    <property type="entry name" value="RodZ_C"/>
    <property type="match status" value="1"/>
</dbReference>
<keyword evidence="1" id="KW-0472">Membrane</keyword>
<dbReference type="STRING" id="639282.DEFDS_1560"/>
<proteinExistence type="predicted"/>
<dbReference type="Gene3D" id="1.10.260.40">
    <property type="entry name" value="lambda repressor-like DNA-binding domains"/>
    <property type="match status" value="1"/>
</dbReference>
<accession>D3P8H9</accession>
<dbReference type="GO" id="GO:0003677">
    <property type="term" value="F:DNA binding"/>
    <property type="evidence" value="ECO:0007669"/>
    <property type="project" value="InterPro"/>
</dbReference>
<sequence>MSEFSKVLRDKRESLNLSLSDVSKAIKVTTHYLELIEKGEFNKLPSYVHAYGFSKSYAEYLGFNFDELKPLFDEACKKEDFQKKYVKIESDEIIQKEVNLKNIHKFFVFFIIVVILIIALVYYFLNVNKKQVIKNLTVENKTANVVPLENETINSDNKSKDIKAIVEEKIDKIDPKKIVEQINKKEVVDNETFHEAVLEFNDICWVNIKIDNKTVLDFIANPGTKKSIKFKKYFLIDIGNAAALTIKYDNLTFSRFGGFRQPVKNLYFTVNEDNYLMYEKVK</sequence>
<dbReference type="InterPro" id="IPR001387">
    <property type="entry name" value="Cro/C1-type_HTH"/>
</dbReference>
<name>D3P8H9_DEFDS</name>
<dbReference type="PANTHER" id="PTHR34475">
    <property type="match status" value="1"/>
</dbReference>
<evidence type="ECO:0000313" key="3">
    <source>
        <dbReference type="EMBL" id="BAI81019.1"/>
    </source>
</evidence>
<dbReference type="eggNOG" id="COG1426">
    <property type="taxonomic scope" value="Bacteria"/>
</dbReference>
<dbReference type="CDD" id="cd00093">
    <property type="entry name" value="HTH_XRE"/>
    <property type="match status" value="1"/>
</dbReference>
<feature type="domain" description="Cytoskeleton protein RodZ-like C-terminal" evidence="2">
    <location>
        <begin position="197"/>
        <end position="253"/>
    </location>
</feature>
<dbReference type="RefSeq" id="WP_013008265.1">
    <property type="nucleotide sequence ID" value="NC_013939.1"/>
</dbReference>
<dbReference type="InterPro" id="IPR010982">
    <property type="entry name" value="Lambda_DNA-bd_dom_sf"/>
</dbReference>
<gene>
    <name evidence="3" type="ordered locus">DEFDS_1560</name>
</gene>
<dbReference type="Proteomes" id="UP000001520">
    <property type="component" value="Chromosome"/>
</dbReference>